<reference evidence="2 3" key="1">
    <citation type="submission" date="2020-03" db="EMBL/GenBank/DDBJ databases">
        <title>Dissostichus mawsoni Genome sequencing and assembly.</title>
        <authorList>
            <person name="Park H."/>
        </authorList>
    </citation>
    <scope>NUCLEOTIDE SEQUENCE [LARGE SCALE GENOMIC DNA]</scope>
    <source>
        <strain evidence="2">DM0001</strain>
        <tissue evidence="2">Muscle</tissue>
    </source>
</reference>
<dbReference type="AlphaFoldDB" id="A0A7J5Z4H3"/>
<organism evidence="2 3">
    <name type="scientific">Dissostichus mawsoni</name>
    <name type="common">Antarctic cod</name>
    <dbReference type="NCBI Taxonomy" id="36200"/>
    <lineage>
        <taxon>Eukaryota</taxon>
        <taxon>Metazoa</taxon>
        <taxon>Chordata</taxon>
        <taxon>Craniata</taxon>
        <taxon>Vertebrata</taxon>
        <taxon>Euteleostomi</taxon>
        <taxon>Actinopterygii</taxon>
        <taxon>Neopterygii</taxon>
        <taxon>Teleostei</taxon>
        <taxon>Neoteleostei</taxon>
        <taxon>Acanthomorphata</taxon>
        <taxon>Eupercaria</taxon>
        <taxon>Perciformes</taxon>
        <taxon>Notothenioidei</taxon>
        <taxon>Nototheniidae</taxon>
        <taxon>Dissostichus</taxon>
    </lineage>
</organism>
<evidence type="ECO:0000256" key="1">
    <source>
        <dbReference type="SAM" id="MobiDB-lite"/>
    </source>
</evidence>
<evidence type="ECO:0000313" key="2">
    <source>
        <dbReference type="EMBL" id="KAF3856486.1"/>
    </source>
</evidence>
<feature type="region of interest" description="Disordered" evidence="1">
    <location>
        <begin position="82"/>
        <end position="188"/>
    </location>
</feature>
<feature type="compositionally biased region" description="Pro residues" evidence="1">
    <location>
        <begin position="87"/>
        <end position="103"/>
    </location>
</feature>
<feature type="compositionally biased region" description="Low complexity" evidence="1">
    <location>
        <begin position="104"/>
        <end position="114"/>
    </location>
</feature>
<dbReference type="EMBL" id="JAAKFY010000006">
    <property type="protein sequence ID" value="KAF3856486.1"/>
    <property type="molecule type" value="Genomic_DNA"/>
</dbReference>
<gene>
    <name evidence="2" type="ORF">F7725_017209</name>
</gene>
<feature type="compositionally biased region" description="Basic and acidic residues" evidence="1">
    <location>
        <begin position="148"/>
        <end position="171"/>
    </location>
</feature>
<keyword evidence="3" id="KW-1185">Reference proteome</keyword>
<name>A0A7J5Z4H3_DISMA</name>
<dbReference type="OrthoDB" id="6129702at2759"/>
<evidence type="ECO:0000313" key="3">
    <source>
        <dbReference type="Proteomes" id="UP000518266"/>
    </source>
</evidence>
<sequence>MESASFNRRNWAAQSLRVTAKELSLSGRGRNNALAERFSKYQKAAEVSTAEKKKGVSISLLRNCISINVQIRDLLSALKKRWEQPQNKPPSVPTPSQPPPRSRPPALARPASIAEHGPPLKSPGVPPSQGDQHTASVVQKPAAAPEASKGEEQTEMERDVLTHRERPENLKSKFQPAPVPLMKNPECH</sequence>
<accession>A0A7J5Z4H3</accession>
<dbReference type="Proteomes" id="UP000518266">
    <property type="component" value="Unassembled WGS sequence"/>
</dbReference>
<protein>
    <submittedName>
        <fullName evidence="2">Uncharacterized protein</fullName>
    </submittedName>
</protein>
<comment type="caution">
    <text evidence="2">The sequence shown here is derived from an EMBL/GenBank/DDBJ whole genome shotgun (WGS) entry which is preliminary data.</text>
</comment>
<proteinExistence type="predicted"/>